<dbReference type="PANTHER" id="PTHR30177:SF4">
    <property type="entry name" value="OSMOPROTECTANT IMPORT PERMEASE PROTEIN OSMW"/>
    <property type="match status" value="1"/>
</dbReference>
<proteinExistence type="inferred from homology"/>
<dbReference type="InterPro" id="IPR035906">
    <property type="entry name" value="MetI-like_sf"/>
</dbReference>
<comment type="subcellular location">
    <subcellularLocation>
        <location evidence="6">Cell membrane</location>
        <topology evidence="6">Multi-pass membrane protein</topology>
    </subcellularLocation>
    <subcellularLocation>
        <location evidence="1">Membrane</location>
        <topology evidence="1">Multi-pass membrane protein</topology>
    </subcellularLocation>
</comment>
<dbReference type="InterPro" id="IPR051204">
    <property type="entry name" value="ABC_transp_perm/SBD"/>
</dbReference>
<dbReference type="CDD" id="cd06261">
    <property type="entry name" value="TM_PBP2"/>
    <property type="match status" value="1"/>
</dbReference>
<reference evidence="8 9" key="2">
    <citation type="journal article" date="2013" name="PLoS ONE">
        <title>INDIGO - INtegrated Data Warehouse of MIcrobial GenOmes with Examples from the Red Sea Extremophiles.</title>
        <authorList>
            <person name="Alam I."/>
            <person name="Antunes A."/>
            <person name="Kamau A.A."/>
            <person name="Ba Alawi W."/>
            <person name="Kalkatawi M."/>
            <person name="Stingl U."/>
            <person name="Bajic V.B."/>
        </authorList>
    </citation>
    <scope>NUCLEOTIDE SEQUENCE [LARGE SCALE GENOMIC DNA]</scope>
    <source>
        <strain evidence="8 9">SSD-17B</strain>
    </source>
</reference>
<feature type="transmembrane region" description="Helical" evidence="6">
    <location>
        <begin position="26"/>
        <end position="49"/>
    </location>
</feature>
<gene>
    <name evidence="8" type="ORF">HLPCO_001671</name>
</gene>
<feature type="transmembrane region" description="Helical" evidence="6">
    <location>
        <begin position="88"/>
        <end position="107"/>
    </location>
</feature>
<dbReference type="InterPro" id="IPR000515">
    <property type="entry name" value="MetI-like"/>
</dbReference>
<keyword evidence="3 6" id="KW-0812">Transmembrane</keyword>
<dbReference type="eggNOG" id="COG1174">
    <property type="taxonomic scope" value="Bacteria"/>
</dbReference>
<dbReference type="AlphaFoldDB" id="U2FLS9"/>
<protein>
    <submittedName>
        <fullName evidence="8">Glycine betaine transport system permease protein</fullName>
    </submittedName>
</protein>
<dbReference type="OrthoDB" id="9781705at2"/>
<keyword evidence="2 6" id="KW-0813">Transport</keyword>
<evidence type="ECO:0000256" key="2">
    <source>
        <dbReference type="ARBA" id="ARBA00022448"/>
    </source>
</evidence>
<evidence type="ECO:0000256" key="3">
    <source>
        <dbReference type="ARBA" id="ARBA00022692"/>
    </source>
</evidence>
<feature type="transmembrane region" description="Helical" evidence="6">
    <location>
        <begin position="56"/>
        <end position="82"/>
    </location>
</feature>
<dbReference type="EMBL" id="AFNU02000005">
    <property type="protein sequence ID" value="ERJ12144.1"/>
    <property type="molecule type" value="Genomic_DNA"/>
</dbReference>
<dbReference type="InParanoid" id="U2FLS9"/>
<dbReference type="Proteomes" id="UP000005707">
    <property type="component" value="Unassembled WGS sequence"/>
</dbReference>
<dbReference type="Pfam" id="PF00528">
    <property type="entry name" value="BPD_transp_1"/>
    <property type="match status" value="1"/>
</dbReference>
<dbReference type="Gene3D" id="1.10.3720.10">
    <property type="entry name" value="MetI-like"/>
    <property type="match status" value="1"/>
</dbReference>
<name>U2FLS9_9MOLU</name>
<reference evidence="8 9" key="1">
    <citation type="journal article" date="2011" name="J. Bacteriol.">
        <title>Genome sequence of Haloplasma contractile, an unusual contractile bacterium from a deep-sea anoxic brine lake.</title>
        <authorList>
            <person name="Antunes A."/>
            <person name="Alam I."/>
            <person name="El Dorry H."/>
            <person name="Siam R."/>
            <person name="Robertson A."/>
            <person name="Bajic V.B."/>
            <person name="Stingl U."/>
        </authorList>
    </citation>
    <scope>NUCLEOTIDE SEQUENCE [LARGE SCALE GENOMIC DNA]</scope>
    <source>
        <strain evidence="8 9">SSD-17B</strain>
    </source>
</reference>
<keyword evidence="4 6" id="KW-1133">Transmembrane helix</keyword>
<evidence type="ECO:0000256" key="1">
    <source>
        <dbReference type="ARBA" id="ARBA00004141"/>
    </source>
</evidence>
<feature type="domain" description="ABC transmembrane type-1" evidence="7">
    <location>
        <begin position="22"/>
        <end position="201"/>
    </location>
</feature>
<evidence type="ECO:0000256" key="4">
    <source>
        <dbReference type="ARBA" id="ARBA00022989"/>
    </source>
</evidence>
<comment type="caution">
    <text evidence="8">The sequence shown here is derived from an EMBL/GenBank/DDBJ whole genome shotgun (WGS) entry which is preliminary data.</text>
</comment>
<organism evidence="8 9">
    <name type="scientific">Haloplasma contractile SSD-17B</name>
    <dbReference type="NCBI Taxonomy" id="1033810"/>
    <lineage>
        <taxon>Bacteria</taxon>
        <taxon>Bacillati</taxon>
        <taxon>Mycoplasmatota</taxon>
        <taxon>Mollicutes</taxon>
        <taxon>Haloplasmatales</taxon>
        <taxon>Haloplasmataceae</taxon>
        <taxon>Haloplasma</taxon>
    </lineage>
</organism>
<dbReference type="GO" id="GO:0055085">
    <property type="term" value="P:transmembrane transport"/>
    <property type="evidence" value="ECO:0007669"/>
    <property type="project" value="InterPro"/>
</dbReference>
<dbReference type="PROSITE" id="PS50928">
    <property type="entry name" value="ABC_TM1"/>
    <property type="match status" value="1"/>
</dbReference>
<evidence type="ECO:0000256" key="5">
    <source>
        <dbReference type="ARBA" id="ARBA00023136"/>
    </source>
</evidence>
<dbReference type="RefSeq" id="WP_008825145.1">
    <property type="nucleotide sequence ID" value="NZ_AFNU02000005.1"/>
</dbReference>
<dbReference type="STRING" id="1033810.HLPCO_001671"/>
<dbReference type="SUPFAM" id="SSF161098">
    <property type="entry name" value="MetI-like"/>
    <property type="match status" value="1"/>
</dbReference>
<dbReference type="GO" id="GO:0031460">
    <property type="term" value="P:glycine betaine transport"/>
    <property type="evidence" value="ECO:0007669"/>
    <property type="project" value="TreeGrafter"/>
</dbReference>
<evidence type="ECO:0000256" key="6">
    <source>
        <dbReference type="RuleBase" id="RU363032"/>
    </source>
</evidence>
<dbReference type="FunFam" id="1.10.3720.10:FF:000001">
    <property type="entry name" value="Glycine betaine ABC transporter, permease"/>
    <property type="match status" value="1"/>
</dbReference>
<dbReference type="PANTHER" id="PTHR30177">
    <property type="entry name" value="GLYCINE BETAINE/L-PROLINE TRANSPORT SYSTEM PERMEASE PROTEIN PROW"/>
    <property type="match status" value="1"/>
</dbReference>
<sequence length="221" mass="24112">MEFIREVFNLYVERWEFFLELIIEHMYLTLISVLIITIVGIITGVIMTYNDTLANVILAITNFMYTIPSIAMFGFLVAFSGIGNTSAIIALSIYGVLPIIRNTYVGIKEVDSEIVEAAIGMGTTKKQLLLRIQLPLALPVIIAGFRTMVIMTIALGAIASFIGAGGLGVAIWRGITTNFKELTIAGSLLVALLAVLADVLLNFVEHFIKRKVLGRSEGGNK</sequence>
<evidence type="ECO:0000313" key="8">
    <source>
        <dbReference type="EMBL" id="ERJ12144.1"/>
    </source>
</evidence>
<evidence type="ECO:0000313" key="9">
    <source>
        <dbReference type="Proteomes" id="UP000005707"/>
    </source>
</evidence>
<comment type="similarity">
    <text evidence="6">Belongs to the binding-protein-dependent transport system permease family.</text>
</comment>
<keyword evidence="5 6" id="KW-0472">Membrane</keyword>
<evidence type="ECO:0000259" key="7">
    <source>
        <dbReference type="PROSITE" id="PS50928"/>
    </source>
</evidence>
<dbReference type="FunCoup" id="U2FLS9">
    <property type="interactions" value="68"/>
</dbReference>
<keyword evidence="9" id="KW-1185">Reference proteome</keyword>
<feature type="transmembrane region" description="Helical" evidence="6">
    <location>
        <begin position="184"/>
        <end position="204"/>
    </location>
</feature>
<accession>U2FLS9</accession>
<dbReference type="GO" id="GO:0005886">
    <property type="term" value="C:plasma membrane"/>
    <property type="evidence" value="ECO:0007669"/>
    <property type="project" value="UniProtKB-SubCell"/>
</dbReference>
<feature type="transmembrane region" description="Helical" evidence="6">
    <location>
        <begin position="151"/>
        <end position="172"/>
    </location>
</feature>